<accession>A0A1I2BTU7</accession>
<keyword evidence="1" id="KW-0812">Transmembrane</keyword>
<feature type="transmembrane region" description="Helical" evidence="1">
    <location>
        <begin position="6"/>
        <end position="23"/>
    </location>
</feature>
<dbReference type="Proteomes" id="UP000199516">
    <property type="component" value="Unassembled WGS sequence"/>
</dbReference>
<dbReference type="RefSeq" id="WP_091659148.1">
    <property type="nucleotide sequence ID" value="NZ_FONT01000002.1"/>
</dbReference>
<dbReference type="STRING" id="930128.SAMN05192532_102501"/>
<proteinExistence type="predicted"/>
<keyword evidence="3" id="KW-1185">Reference proteome</keyword>
<dbReference type="AlphaFoldDB" id="A0A1I2BTU7"/>
<gene>
    <name evidence="2" type="ORF">SAMN05192532_102501</name>
</gene>
<evidence type="ECO:0000313" key="3">
    <source>
        <dbReference type="Proteomes" id="UP000199516"/>
    </source>
</evidence>
<dbReference type="EMBL" id="FONT01000002">
    <property type="protein sequence ID" value="SFE59467.1"/>
    <property type="molecule type" value="Genomic_DNA"/>
</dbReference>
<keyword evidence="1" id="KW-1133">Transmembrane helix</keyword>
<name>A0A1I2BTU7_9BACI</name>
<sequence length="66" mass="7392">MEEWMALISNVGFPIVVASYLLIRLEPIIKGLQESIASLALAIAAQDDAHITKLIETMQTKEKNFY</sequence>
<evidence type="ECO:0000313" key="2">
    <source>
        <dbReference type="EMBL" id="SFE59467.1"/>
    </source>
</evidence>
<dbReference type="Pfam" id="PF12841">
    <property type="entry name" value="YvrJ"/>
    <property type="match status" value="1"/>
</dbReference>
<keyword evidence="1" id="KW-0472">Membrane</keyword>
<dbReference type="InterPro" id="IPR024419">
    <property type="entry name" value="YvrJ"/>
</dbReference>
<evidence type="ECO:0000256" key="1">
    <source>
        <dbReference type="SAM" id="Phobius"/>
    </source>
</evidence>
<reference evidence="2 3" key="1">
    <citation type="submission" date="2016-10" db="EMBL/GenBank/DDBJ databases">
        <authorList>
            <person name="de Groot N.N."/>
        </authorList>
    </citation>
    <scope>NUCLEOTIDE SEQUENCE [LARGE SCALE GENOMIC DNA]</scope>
    <source>
        <strain evidence="2 3">DSM 23995</strain>
    </source>
</reference>
<organism evidence="2 3">
    <name type="scientific">Alteribacillus iranensis</name>
    <dbReference type="NCBI Taxonomy" id="930128"/>
    <lineage>
        <taxon>Bacteria</taxon>
        <taxon>Bacillati</taxon>
        <taxon>Bacillota</taxon>
        <taxon>Bacilli</taxon>
        <taxon>Bacillales</taxon>
        <taxon>Bacillaceae</taxon>
        <taxon>Alteribacillus</taxon>
    </lineage>
</organism>
<protein>
    <submittedName>
        <fullName evidence="2">YvrJ protein family protein</fullName>
    </submittedName>
</protein>
<dbReference type="OrthoDB" id="2662123at2"/>